<sequence>ANTVMGPGRLRIINNVFNKIGGGSSWQCSAIAIQYKLTEDYEISGNGLLDNALDAGVRDIDHAITINMTNNYWGSTDPLEISDHIFDFYDDFQRPEIDYTPFLTQPSPNAPPVVFDVNLNPSSPVGAETVTFTLTFSRAMDTNIPPTVSFGASEPYTQHMVTDGNWVDPNMWQGTYPITLFTGDGLQTIRVSGAKDTDIGFEIPVDTRFGFEIDTAGLSGVNLQASGEAGRVDLYYNPVDEPDLAGYNIYRSDLSGGPFTKINPAVVVDPNYSDYTAPPGITKYY</sequence>
<dbReference type="AlphaFoldDB" id="X1FUU7"/>
<accession>X1FUU7</accession>
<name>X1FUU7_9ZZZZ</name>
<proteinExistence type="predicted"/>
<dbReference type="InterPro" id="IPR013783">
    <property type="entry name" value="Ig-like_fold"/>
</dbReference>
<dbReference type="EMBL" id="BARU01020393">
    <property type="protein sequence ID" value="GAH48787.1"/>
    <property type="molecule type" value="Genomic_DNA"/>
</dbReference>
<reference evidence="1" key="1">
    <citation type="journal article" date="2014" name="Front. Microbiol.">
        <title>High frequency of phylogenetically diverse reductive dehalogenase-homologous genes in deep subseafloor sedimentary metagenomes.</title>
        <authorList>
            <person name="Kawai M."/>
            <person name="Futagami T."/>
            <person name="Toyoda A."/>
            <person name="Takaki Y."/>
            <person name="Nishi S."/>
            <person name="Hori S."/>
            <person name="Arai W."/>
            <person name="Tsubouchi T."/>
            <person name="Morono Y."/>
            <person name="Uchiyama I."/>
            <person name="Ito T."/>
            <person name="Fujiyama A."/>
            <person name="Inagaki F."/>
            <person name="Takami H."/>
        </authorList>
    </citation>
    <scope>NUCLEOTIDE SEQUENCE</scope>
    <source>
        <strain evidence="1">Expedition CK06-06</strain>
    </source>
</reference>
<evidence type="ECO:0000313" key="1">
    <source>
        <dbReference type="EMBL" id="GAH48787.1"/>
    </source>
</evidence>
<dbReference type="Gene3D" id="2.60.40.10">
    <property type="entry name" value="Immunoglobulins"/>
    <property type="match status" value="1"/>
</dbReference>
<comment type="caution">
    <text evidence="1">The sequence shown here is derived from an EMBL/GenBank/DDBJ whole genome shotgun (WGS) entry which is preliminary data.</text>
</comment>
<protein>
    <submittedName>
        <fullName evidence="1">Uncharacterized protein</fullName>
    </submittedName>
</protein>
<feature type="non-terminal residue" evidence="1">
    <location>
        <position position="285"/>
    </location>
</feature>
<organism evidence="1">
    <name type="scientific">marine sediment metagenome</name>
    <dbReference type="NCBI Taxonomy" id="412755"/>
    <lineage>
        <taxon>unclassified sequences</taxon>
        <taxon>metagenomes</taxon>
        <taxon>ecological metagenomes</taxon>
    </lineage>
</organism>
<feature type="non-terminal residue" evidence="1">
    <location>
        <position position="1"/>
    </location>
</feature>
<gene>
    <name evidence="1" type="ORF">S03H2_33504</name>
</gene>